<reference evidence="3" key="1">
    <citation type="journal article" date="2021" name="Evol. Appl.">
        <title>The genome of the Pyrenean desman and the effects of bottlenecks and inbreeding on the genomic landscape of an endangered species.</title>
        <authorList>
            <person name="Escoda L."/>
            <person name="Castresana J."/>
        </authorList>
    </citation>
    <scope>NUCLEOTIDE SEQUENCE</scope>
    <source>
        <strain evidence="3">IBE-C5619</strain>
    </source>
</reference>
<protein>
    <submittedName>
        <fullName evidence="3">Uncharacterized protein</fullName>
    </submittedName>
</protein>
<organism evidence="3 4">
    <name type="scientific">Galemys pyrenaicus</name>
    <name type="common">Iberian desman</name>
    <name type="synonym">Pyrenean desman</name>
    <dbReference type="NCBI Taxonomy" id="202257"/>
    <lineage>
        <taxon>Eukaryota</taxon>
        <taxon>Metazoa</taxon>
        <taxon>Chordata</taxon>
        <taxon>Craniata</taxon>
        <taxon>Vertebrata</taxon>
        <taxon>Euteleostomi</taxon>
        <taxon>Mammalia</taxon>
        <taxon>Eutheria</taxon>
        <taxon>Laurasiatheria</taxon>
        <taxon>Eulipotyphla</taxon>
        <taxon>Talpidae</taxon>
        <taxon>Galemys</taxon>
    </lineage>
</organism>
<dbReference type="OrthoDB" id="5976667at2759"/>
<evidence type="ECO:0000313" key="4">
    <source>
        <dbReference type="Proteomes" id="UP000700334"/>
    </source>
</evidence>
<evidence type="ECO:0000313" key="3">
    <source>
        <dbReference type="EMBL" id="KAG8521807.1"/>
    </source>
</evidence>
<keyword evidence="2" id="KW-0472">Membrane</keyword>
<dbReference type="Proteomes" id="UP000700334">
    <property type="component" value="Unassembled WGS sequence"/>
</dbReference>
<feature type="compositionally biased region" description="Basic and acidic residues" evidence="1">
    <location>
        <begin position="221"/>
        <end position="235"/>
    </location>
</feature>
<keyword evidence="2" id="KW-0812">Transmembrane</keyword>
<name>A0A8J6AMG2_GALPY</name>
<proteinExistence type="predicted"/>
<feature type="non-terminal residue" evidence="3">
    <location>
        <position position="419"/>
    </location>
</feature>
<feature type="compositionally biased region" description="Basic and acidic residues" evidence="1">
    <location>
        <begin position="69"/>
        <end position="85"/>
    </location>
</feature>
<dbReference type="EMBL" id="JAGFMF010011458">
    <property type="protein sequence ID" value="KAG8521807.1"/>
    <property type="molecule type" value="Genomic_DNA"/>
</dbReference>
<accession>A0A8J6AMG2</accession>
<feature type="compositionally biased region" description="Basic and acidic residues" evidence="1">
    <location>
        <begin position="345"/>
        <end position="359"/>
    </location>
</feature>
<dbReference type="AlphaFoldDB" id="A0A8J6AMG2"/>
<feature type="region of interest" description="Disordered" evidence="1">
    <location>
        <begin position="282"/>
        <end position="376"/>
    </location>
</feature>
<evidence type="ECO:0000256" key="2">
    <source>
        <dbReference type="SAM" id="Phobius"/>
    </source>
</evidence>
<evidence type="ECO:0000256" key="1">
    <source>
        <dbReference type="SAM" id="MobiDB-lite"/>
    </source>
</evidence>
<gene>
    <name evidence="3" type="ORF">J0S82_013935</name>
</gene>
<keyword evidence="4" id="KW-1185">Reference proteome</keyword>
<feature type="compositionally biased region" description="Pro residues" evidence="1">
    <location>
        <begin position="43"/>
        <end position="56"/>
    </location>
</feature>
<comment type="caution">
    <text evidence="3">The sequence shown here is derived from an EMBL/GenBank/DDBJ whole genome shotgun (WGS) entry which is preliminary data.</text>
</comment>
<feature type="region of interest" description="Disordered" evidence="1">
    <location>
        <begin position="204"/>
        <end position="241"/>
    </location>
</feature>
<feature type="transmembrane region" description="Helical" evidence="2">
    <location>
        <begin position="113"/>
        <end position="131"/>
    </location>
</feature>
<sequence>PNDQEVSSEHLRAWRSVRGWPPRHPGRPVSTAPSEMSTGKPRAPGPPPAPAPPTKPPEQEQKPVAPGTENKDAMQKRAEERARVPGKFRDSIKHFFFTPTGMLKLLRLVSRDLINSFITSVFLILVGAVALQELNRRQLYSTGGITRDPVQDPEFSSCWLVPLGTPSCPFKHGPTVPSTDPTPPWSLQGKTICLGHQTRPFLAVKPTTSGKGRRGSSWVDAGKEVAGHSGEKVARDPPGGAQVRPLVELPNNPPFLPACGLHLTDPVSYRRIPVSHRYASGHQEFEDEIEKSPGVQSREQGNPCFRNGESTGQDSGARPRNGQGPHPRNVQGHHPRNVQGQHPGHVQDDHSGSVQDDHPSSVQGGQPRSHPRSLAGTLAGTLAGPLANHEGASRAGVRVRACHPLLARPVLSPTAAHAR</sequence>
<keyword evidence="2" id="KW-1133">Transmembrane helix</keyword>
<feature type="region of interest" description="Disordered" evidence="1">
    <location>
        <begin position="1"/>
        <end position="85"/>
    </location>
</feature>